<evidence type="ECO:0000256" key="4">
    <source>
        <dbReference type="ARBA" id="ARBA00022692"/>
    </source>
</evidence>
<evidence type="ECO:0000313" key="9">
    <source>
        <dbReference type="EMBL" id="MFC0469182.1"/>
    </source>
</evidence>
<sequence length="234" mass="25662">MELIPDDMLASLIPLLLSILLSGLIGFEREIKNHPAGLRTHILVGLGACLLMLLSLNGFSSFIESHQDTARVDPGRIPSYVISGIGFLGAGTILVQGGLSVKGLTTAASIWIVAGIGLVVGAGMYFEAIVTTLIVLIVLFTLNQLETKILHKQVETVLLTVNVEKSDQTFTEIYTLLNEQSLTILETKMENINEIESTYSFLLKETKTMNQTKLIEKLQLLKKIKKVSVVRKQL</sequence>
<dbReference type="EMBL" id="JBHLUX010000002">
    <property type="protein sequence ID" value="MFC0469182.1"/>
    <property type="molecule type" value="Genomic_DNA"/>
</dbReference>
<keyword evidence="10" id="KW-1185">Reference proteome</keyword>
<dbReference type="RefSeq" id="WP_335963493.1">
    <property type="nucleotide sequence ID" value="NZ_JAXBLX010000052.1"/>
</dbReference>
<evidence type="ECO:0000256" key="3">
    <source>
        <dbReference type="ARBA" id="ARBA00022475"/>
    </source>
</evidence>
<organism evidence="9 10">
    <name type="scientific">Halalkalibacter kiskunsagensis</name>
    <dbReference type="NCBI Taxonomy" id="1548599"/>
    <lineage>
        <taxon>Bacteria</taxon>
        <taxon>Bacillati</taxon>
        <taxon>Bacillota</taxon>
        <taxon>Bacilli</taxon>
        <taxon>Bacillales</taxon>
        <taxon>Bacillaceae</taxon>
        <taxon>Halalkalibacter</taxon>
    </lineage>
</organism>
<evidence type="ECO:0000256" key="1">
    <source>
        <dbReference type="ARBA" id="ARBA00004651"/>
    </source>
</evidence>
<feature type="transmembrane region" description="Helical" evidence="7">
    <location>
        <begin position="111"/>
        <end position="142"/>
    </location>
</feature>
<comment type="caution">
    <text evidence="9">The sequence shown here is derived from an EMBL/GenBank/DDBJ whole genome shotgun (WGS) entry which is preliminary data.</text>
</comment>
<comment type="similarity">
    <text evidence="2">Belongs to the MgtC/SapB family.</text>
</comment>
<name>A0ABV6K797_9BACI</name>
<reference evidence="9 10" key="1">
    <citation type="submission" date="2024-09" db="EMBL/GenBank/DDBJ databases">
        <authorList>
            <person name="Sun Q."/>
            <person name="Mori K."/>
        </authorList>
    </citation>
    <scope>NUCLEOTIDE SEQUENCE [LARGE SCALE GENOMIC DNA]</scope>
    <source>
        <strain evidence="9 10">NCAIM B.02610</strain>
    </source>
</reference>
<accession>A0ABV6K797</accession>
<gene>
    <name evidence="9" type="ORF">ACFFHM_01095</name>
</gene>
<evidence type="ECO:0000256" key="5">
    <source>
        <dbReference type="ARBA" id="ARBA00022989"/>
    </source>
</evidence>
<feature type="domain" description="MgtC/SapB/SrpB/YhiD N-terminal" evidence="8">
    <location>
        <begin position="15"/>
        <end position="147"/>
    </location>
</feature>
<dbReference type="PANTHER" id="PTHR33778">
    <property type="entry name" value="PROTEIN MGTC"/>
    <property type="match status" value="1"/>
</dbReference>
<comment type="subcellular location">
    <subcellularLocation>
        <location evidence="1">Cell membrane</location>
        <topology evidence="1">Multi-pass membrane protein</topology>
    </subcellularLocation>
</comment>
<dbReference type="Pfam" id="PF02308">
    <property type="entry name" value="MgtC"/>
    <property type="match status" value="1"/>
</dbReference>
<proteinExistence type="inferred from homology"/>
<protein>
    <submittedName>
        <fullName evidence="9">MgtC/SapB family protein</fullName>
    </submittedName>
</protein>
<keyword evidence="5 7" id="KW-1133">Transmembrane helix</keyword>
<feature type="transmembrane region" description="Helical" evidence="7">
    <location>
        <begin position="80"/>
        <end position="99"/>
    </location>
</feature>
<dbReference type="InterPro" id="IPR003416">
    <property type="entry name" value="MgtC/SapB/SrpB/YhiD_fam"/>
</dbReference>
<dbReference type="InterPro" id="IPR049177">
    <property type="entry name" value="MgtC_SapB_SrpB_YhiD_N"/>
</dbReference>
<evidence type="ECO:0000256" key="2">
    <source>
        <dbReference type="ARBA" id="ARBA00009298"/>
    </source>
</evidence>
<keyword evidence="3" id="KW-1003">Cell membrane</keyword>
<evidence type="ECO:0000259" key="8">
    <source>
        <dbReference type="Pfam" id="PF02308"/>
    </source>
</evidence>
<dbReference type="PANTHER" id="PTHR33778:SF1">
    <property type="entry name" value="MAGNESIUM TRANSPORTER YHID-RELATED"/>
    <property type="match status" value="1"/>
</dbReference>
<evidence type="ECO:0000313" key="10">
    <source>
        <dbReference type="Proteomes" id="UP001589838"/>
    </source>
</evidence>
<feature type="transmembrane region" description="Helical" evidence="7">
    <location>
        <begin position="42"/>
        <end position="59"/>
    </location>
</feature>
<keyword evidence="6 7" id="KW-0472">Membrane</keyword>
<dbReference type="PRINTS" id="PR01837">
    <property type="entry name" value="MGTCSAPBPROT"/>
</dbReference>
<evidence type="ECO:0000256" key="7">
    <source>
        <dbReference type="SAM" id="Phobius"/>
    </source>
</evidence>
<dbReference type="Proteomes" id="UP001589838">
    <property type="component" value="Unassembled WGS sequence"/>
</dbReference>
<evidence type="ECO:0000256" key="6">
    <source>
        <dbReference type="ARBA" id="ARBA00023136"/>
    </source>
</evidence>
<keyword evidence="4 7" id="KW-0812">Transmembrane</keyword>